<reference evidence="2 3" key="1">
    <citation type="submission" date="2024-03" db="EMBL/GenBank/DDBJ databases">
        <title>Aureococcus anophagefferens CCMP1851 and Kratosvirus quantuckense: Draft genome of a second virus-susceptible host strain in the model system.</title>
        <authorList>
            <person name="Chase E."/>
            <person name="Truchon A.R."/>
            <person name="Schepens W."/>
            <person name="Wilhelm S.W."/>
        </authorList>
    </citation>
    <scope>NUCLEOTIDE SEQUENCE [LARGE SCALE GENOMIC DNA]</scope>
    <source>
        <strain evidence="2 3">CCMP1851</strain>
    </source>
</reference>
<evidence type="ECO:0000256" key="1">
    <source>
        <dbReference type="SAM" id="MobiDB-lite"/>
    </source>
</evidence>
<accession>A0ABR1FKX3</accession>
<feature type="region of interest" description="Disordered" evidence="1">
    <location>
        <begin position="92"/>
        <end position="120"/>
    </location>
</feature>
<protein>
    <submittedName>
        <fullName evidence="2">Uncharacterized protein</fullName>
    </submittedName>
</protein>
<dbReference type="EMBL" id="JBBJCI010000366">
    <property type="protein sequence ID" value="KAK7232727.1"/>
    <property type="molecule type" value="Genomic_DNA"/>
</dbReference>
<feature type="compositionally biased region" description="Low complexity" evidence="1">
    <location>
        <begin position="92"/>
        <end position="103"/>
    </location>
</feature>
<feature type="compositionally biased region" description="Pro residues" evidence="1">
    <location>
        <begin position="104"/>
        <end position="116"/>
    </location>
</feature>
<gene>
    <name evidence="2" type="ORF">SO694_00037033</name>
</gene>
<organism evidence="2 3">
    <name type="scientific">Aureococcus anophagefferens</name>
    <name type="common">Harmful bloom alga</name>
    <dbReference type="NCBI Taxonomy" id="44056"/>
    <lineage>
        <taxon>Eukaryota</taxon>
        <taxon>Sar</taxon>
        <taxon>Stramenopiles</taxon>
        <taxon>Ochrophyta</taxon>
        <taxon>Pelagophyceae</taxon>
        <taxon>Pelagomonadales</taxon>
        <taxon>Pelagomonadaceae</taxon>
        <taxon>Aureococcus</taxon>
    </lineage>
</organism>
<feature type="region of interest" description="Disordered" evidence="1">
    <location>
        <begin position="357"/>
        <end position="416"/>
    </location>
</feature>
<feature type="compositionally biased region" description="Basic and acidic residues" evidence="1">
    <location>
        <begin position="515"/>
        <end position="525"/>
    </location>
</feature>
<dbReference type="Proteomes" id="UP001363151">
    <property type="component" value="Unassembled WGS sequence"/>
</dbReference>
<name>A0ABR1FKX3_AURAN</name>
<sequence length="549" mass="58087">MVHLVDGLYGASHGGARCPPDLYAGWSVVLTRQATEPLRWVDGGGRVWRTRNDAARAMGLVRELGPPKRRPRDQHWAKTPFGNRRGLLREGSAAAAAGGSDLPAAPPPGDLSPPAPANEKYTQGSNVLRVLDLNDVAGARDLSVQFLDQVYGAAHGGAPCPPAKYAGWSVVLTGVATEPTKFVDGAGFVYRTRNDVARKIGVLAGPLSERGNCRNSMYANMPYGDRRALLLEPGGLGLPASPAAPAAAAARRARRGGAEPGRGGAGLAAAGLAAAGALPEGDGLEGGVDIIDGLEIVAEEAPSHARQSFALVDAHASTVAELEETIASQAATIAARDETIAARDETIARLKRQLRDYEQPAAPARPAVSRPAAQGRFLPAKPGKQPRDDAARRPPPPPSLPKARLGERGGRTASAHTPLFLRPRRTVEGARAAMMMVVDGLYGASHGGARCPPDLYAGWSVVLTRMGTEPLRWVDGGGRVWRTRNDATRAMGLVRDLGPPKCRATDQHWAKMPFGDRRGLLREGTPEPEVVDLASDDERAAPRKKPRRE</sequence>
<feature type="region of interest" description="Disordered" evidence="1">
    <location>
        <begin position="515"/>
        <end position="549"/>
    </location>
</feature>
<feature type="region of interest" description="Disordered" evidence="1">
    <location>
        <begin position="64"/>
        <end position="83"/>
    </location>
</feature>
<comment type="caution">
    <text evidence="2">The sequence shown here is derived from an EMBL/GenBank/DDBJ whole genome shotgun (WGS) entry which is preliminary data.</text>
</comment>
<evidence type="ECO:0000313" key="3">
    <source>
        <dbReference type="Proteomes" id="UP001363151"/>
    </source>
</evidence>
<evidence type="ECO:0000313" key="2">
    <source>
        <dbReference type="EMBL" id="KAK7232727.1"/>
    </source>
</evidence>
<feature type="compositionally biased region" description="Low complexity" evidence="1">
    <location>
        <begin position="360"/>
        <end position="373"/>
    </location>
</feature>
<proteinExistence type="predicted"/>
<keyword evidence="3" id="KW-1185">Reference proteome</keyword>